<reference evidence="3" key="1">
    <citation type="submission" date="2019-07" db="EMBL/GenBank/DDBJ databases">
        <title>Shewanella sp. YLB-08 draft genomic sequence.</title>
        <authorList>
            <person name="Yu L."/>
        </authorList>
    </citation>
    <scope>NUCLEOTIDE SEQUENCE [LARGE SCALE GENOMIC DNA]</scope>
    <source>
        <strain evidence="3">JCM 20706</strain>
    </source>
</reference>
<accession>A0A553JT91</accession>
<feature type="transmembrane region" description="Helical" evidence="1">
    <location>
        <begin position="12"/>
        <end position="31"/>
    </location>
</feature>
<comment type="caution">
    <text evidence="2">The sequence shown here is derived from an EMBL/GenBank/DDBJ whole genome shotgun (WGS) entry which is preliminary data.</text>
</comment>
<name>A0A553JT91_SHEHA</name>
<sequence>MAKSKGESNTFSIVVILLLSVAVFTLTSLYLEIRHKNELLVLEVERLEGTQVLLMVPDEQAEVVAKWMSDNPEATKTMLTQAKPQQEVKVSFGPGNEEQEESPRQLDQIDKINQPIKKAEMPERIEANQESRVVESAIEVPIPLNASVQSSEMQDMKVIKNDNNVTRKGYLEAQTVSENDQGVKVIVLPHGGIRVTTRELD</sequence>
<keyword evidence="1" id="KW-1133">Transmembrane helix</keyword>
<proteinExistence type="predicted"/>
<evidence type="ECO:0008006" key="4">
    <source>
        <dbReference type="Google" id="ProtNLM"/>
    </source>
</evidence>
<dbReference type="EMBL" id="VKGK01000003">
    <property type="protein sequence ID" value="TRY15672.1"/>
    <property type="molecule type" value="Genomic_DNA"/>
</dbReference>
<keyword evidence="3" id="KW-1185">Reference proteome</keyword>
<keyword evidence="1" id="KW-0472">Membrane</keyword>
<keyword evidence="1" id="KW-0812">Transmembrane</keyword>
<evidence type="ECO:0000313" key="2">
    <source>
        <dbReference type="EMBL" id="TRY15672.1"/>
    </source>
</evidence>
<dbReference type="RefSeq" id="WP_143563283.1">
    <property type="nucleotide sequence ID" value="NZ_BMPL01000003.1"/>
</dbReference>
<protein>
    <recommendedName>
        <fullName evidence="4">Membrane anchored protein in chemotaxis locus</fullName>
    </recommendedName>
</protein>
<gene>
    <name evidence="2" type="ORF">FN961_04135</name>
</gene>
<organism evidence="2 3">
    <name type="scientific">Shewanella hanedai</name>
    <name type="common">Alteromonas hanedai</name>
    <dbReference type="NCBI Taxonomy" id="25"/>
    <lineage>
        <taxon>Bacteria</taxon>
        <taxon>Pseudomonadati</taxon>
        <taxon>Pseudomonadota</taxon>
        <taxon>Gammaproteobacteria</taxon>
        <taxon>Alteromonadales</taxon>
        <taxon>Shewanellaceae</taxon>
        <taxon>Shewanella</taxon>
    </lineage>
</organism>
<dbReference type="OrthoDB" id="6272804at2"/>
<evidence type="ECO:0000256" key="1">
    <source>
        <dbReference type="SAM" id="Phobius"/>
    </source>
</evidence>
<evidence type="ECO:0000313" key="3">
    <source>
        <dbReference type="Proteomes" id="UP000318126"/>
    </source>
</evidence>
<dbReference type="AlphaFoldDB" id="A0A553JT91"/>
<dbReference type="Proteomes" id="UP000318126">
    <property type="component" value="Unassembled WGS sequence"/>
</dbReference>